<dbReference type="InterPro" id="IPR036866">
    <property type="entry name" value="RibonucZ/Hydroxyglut_hydro"/>
</dbReference>
<feature type="domain" description="Metallo-beta-lactamase" evidence="2">
    <location>
        <begin position="37"/>
        <end position="232"/>
    </location>
</feature>
<gene>
    <name evidence="3" type="ORF">ACFSJD_08165</name>
</gene>
<dbReference type="EMBL" id="JBHUCO010000009">
    <property type="protein sequence ID" value="MFD1517457.1"/>
    <property type="molecule type" value="Genomic_DNA"/>
</dbReference>
<keyword evidence="4" id="KW-1185">Reference proteome</keyword>
<proteinExistence type="predicted"/>
<protein>
    <submittedName>
        <fullName evidence="3">MBL fold metallo-hydrolase</fullName>
    </submittedName>
</protein>
<dbReference type="RefSeq" id="WP_344720964.1">
    <property type="nucleotide sequence ID" value="NZ_BAAAUS010000007.1"/>
</dbReference>
<evidence type="ECO:0000313" key="4">
    <source>
        <dbReference type="Proteomes" id="UP001597114"/>
    </source>
</evidence>
<dbReference type="InterPro" id="IPR050114">
    <property type="entry name" value="UPF0173_UPF0282_UlaG_hydrolase"/>
</dbReference>
<evidence type="ECO:0000313" key="3">
    <source>
        <dbReference type="EMBL" id="MFD1517457.1"/>
    </source>
</evidence>
<reference evidence="4" key="1">
    <citation type="journal article" date="2019" name="Int. J. Syst. Evol. Microbiol.">
        <title>The Global Catalogue of Microorganisms (GCM) 10K type strain sequencing project: providing services to taxonomists for standard genome sequencing and annotation.</title>
        <authorList>
            <consortium name="The Broad Institute Genomics Platform"/>
            <consortium name="The Broad Institute Genome Sequencing Center for Infectious Disease"/>
            <person name="Wu L."/>
            <person name="Ma J."/>
        </authorList>
    </citation>
    <scope>NUCLEOTIDE SEQUENCE [LARGE SCALE GENOMIC DNA]</scope>
    <source>
        <strain evidence="4">CCM 7043</strain>
    </source>
</reference>
<dbReference type="PANTHER" id="PTHR43546">
    <property type="entry name" value="UPF0173 METAL-DEPENDENT HYDROLASE MJ1163-RELATED"/>
    <property type="match status" value="1"/>
</dbReference>
<keyword evidence="1" id="KW-0378">Hydrolase</keyword>
<organism evidence="3 4">
    <name type="scientific">Pseudonocardia yunnanensis</name>
    <dbReference type="NCBI Taxonomy" id="58107"/>
    <lineage>
        <taxon>Bacteria</taxon>
        <taxon>Bacillati</taxon>
        <taxon>Actinomycetota</taxon>
        <taxon>Actinomycetes</taxon>
        <taxon>Pseudonocardiales</taxon>
        <taxon>Pseudonocardiaceae</taxon>
        <taxon>Pseudonocardia</taxon>
    </lineage>
</organism>
<dbReference type="SUPFAM" id="SSF56281">
    <property type="entry name" value="Metallo-hydrolase/oxidoreductase"/>
    <property type="match status" value="1"/>
</dbReference>
<sequence length="280" mass="29228">MTVSPSSDPSVLADVSASITVQLVGGPTAVIEIGGMRLITDPTFDPPGDHPVGERNLVKTTGPAVPADEIGRVDVVLLSHDQHPDNLDDAGRRFLDDVPLVLSTAGAAERLGGVTCELPLWRSHVLRRPDGGELRITGVPAQHGPAGTEHLTGEVRGFVLSGVGLPTVYVSGDNAALAVVRDVADHAGPVDIAIIFGGHARSPVMDAYLTFSADQVAQAAEILGAPTVIPIHLEGWKHLTQESSAIPPAFARRGLRDRLLMLEAGETVTVAAEPRPPADV</sequence>
<dbReference type="Gene3D" id="3.60.15.10">
    <property type="entry name" value="Ribonuclease Z/Hydroxyacylglutathione hydrolase-like"/>
    <property type="match status" value="1"/>
</dbReference>
<comment type="caution">
    <text evidence="3">The sequence shown here is derived from an EMBL/GenBank/DDBJ whole genome shotgun (WGS) entry which is preliminary data.</text>
</comment>
<dbReference type="InterPro" id="IPR001279">
    <property type="entry name" value="Metallo-B-lactamas"/>
</dbReference>
<dbReference type="Proteomes" id="UP001597114">
    <property type="component" value="Unassembled WGS sequence"/>
</dbReference>
<accession>A0ABW4ESP2</accession>
<evidence type="ECO:0000256" key="1">
    <source>
        <dbReference type="ARBA" id="ARBA00022801"/>
    </source>
</evidence>
<dbReference type="PANTHER" id="PTHR43546:SF9">
    <property type="entry name" value="L-ASCORBATE-6-PHOSPHATE LACTONASE ULAG-RELATED"/>
    <property type="match status" value="1"/>
</dbReference>
<evidence type="ECO:0000259" key="2">
    <source>
        <dbReference type="Pfam" id="PF12706"/>
    </source>
</evidence>
<name>A0ABW4ESP2_9PSEU</name>
<dbReference type="Pfam" id="PF12706">
    <property type="entry name" value="Lactamase_B_2"/>
    <property type="match status" value="1"/>
</dbReference>